<evidence type="ECO:0000313" key="1">
    <source>
        <dbReference type="EMBL" id="MBR7747432.1"/>
    </source>
</evidence>
<keyword evidence="2" id="KW-1185">Reference proteome</keyword>
<reference evidence="1 2" key="1">
    <citation type="submission" date="2021-04" db="EMBL/GenBank/DDBJ databases">
        <title>novel species isolated from subtropical streams in China.</title>
        <authorList>
            <person name="Lu H."/>
        </authorList>
    </citation>
    <scope>NUCLEOTIDE SEQUENCE [LARGE SCALE GENOMIC DNA]</scope>
    <source>
        <strain evidence="1 2">BYS107W</strain>
    </source>
</reference>
<gene>
    <name evidence="1" type="ORF">KDM92_12640</name>
</gene>
<protein>
    <submittedName>
        <fullName evidence="1">Phage regulatory CII family protein</fullName>
    </submittedName>
</protein>
<proteinExistence type="predicted"/>
<dbReference type="Proteomes" id="UP000680158">
    <property type="component" value="Unassembled WGS sequence"/>
</dbReference>
<evidence type="ECO:0000313" key="2">
    <source>
        <dbReference type="Proteomes" id="UP000680158"/>
    </source>
</evidence>
<dbReference type="InterPro" id="IPR009679">
    <property type="entry name" value="Phage_186_CII-like"/>
</dbReference>
<sequence>MTTPQDAFYQTCKKYPGGFESLAPRMGMSGQVLRNKANPNCAQNHINLSDVEQIMTLTGDLSILHALAEEQGCALVKVDASGNASDLAVLELVTKVWMHNGNVGAEVSRTLEDGRVEACEVEKVAEAVFRTTEALMTMLGRLRGMAEK</sequence>
<dbReference type="GO" id="GO:0003677">
    <property type="term" value="F:DNA binding"/>
    <property type="evidence" value="ECO:0007669"/>
    <property type="project" value="InterPro"/>
</dbReference>
<dbReference type="RefSeq" id="WP_212684824.1">
    <property type="nucleotide sequence ID" value="NZ_JAGSPM010000007.1"/>
</dbReference>
<dbReference type="EMBL" id="JAGSPM010000007">
    <property type="protein sequence ID" value="MBR7747432.1"/>
    <property type="molecule type" value="Genomic_DNA"/>
</dbReference>
<name>A0A941DJP4_9BURK</name>
<dbReference type="AlphaFoldDB" id="A0A941DJP4"/>
<organism evidence="1 2">
    <name type="scientific">Undibacterium baiyunense</name>
    <dbReference type="NCBI Taxonomy" id="2828731"/>
    <lineage>
        <taxon>Bacteria</taxon>
        <taxon>Pseudomonadati</taxon>
        <taxon>Pseudomonadota</taxon>
        <taxon>Betaproteobacteria</taxon>
        <taxon>Burkholderiales</taxon>
        <taxon>Oxalobacteraceae</taxon>
        <taxon>Undibacterium</taxon>
    </lineage>
</organism>
<comment type="caution">
    <text evidence="1">The sequence shown here is derived from an EMBL/GenBank/DDBJ whole genome shotgun (WGS) entry which is preliminary data.</text>
</comment>
<dbReference type="Pfam" id="PF06892">
    <property type="entry name" value="Phage_CP76"/>
    <property type="match status" value="1"/>
</dbReference>
<accession>A0A941DJP4</accession>